<evidence type="ECO:0000313" key="4">
    <source>
        <dbReference type="EMBL" id="KAK0423936.1"/>
    </source>
</evidence>
<evidence type="ECO:0008006" key="6">
    <source>
        <dbReference type="Google" id="ProtNLM"/>
    </source>
</evidence>
<reference evidence="4" key="1">
    <citation type="submission" date="2023-06" db="EMBL/GenBank/DDBJ databases">
        <title>Genomic analysis of the entomopathogenic nematode Steinernema hermaphroditum.</title>
        <authorList>
            <person name="Schwarz E.M."/>
            <person name="Heppert J.K."/>
            <person name="Baniya A."/>
            <person name="Schwartz H.T."/>
            <person name="Tan C.-H."/>
            <person name="Antoshechkin I."/>
            <person name="Sternberg P.W."/>
            <person name="Goodrich-Blair H."/>
            <person name="Dillman A.R."/>
        </authorList>
    </citation>
    <scope>NUCLEOTIDE SEQUENCE</scope>
    <source>
        <strain evidence="4">PS9179</strain>
        <tissue evidence="4">Whole animal</tissue>
    </source>
</reference>
<evidence type="ECO:0000256" key="1">
    <source>
        <dbReference type="SAM" id="MobiDB-lite"/>
    </source>
</evidence>
<name>A0AA39IGI1_9BILA</name>
<keyword evidence="2" id="KW-1133">Transmembrane helix</keyword>
<keyword evidence="5" id="KW-1185">Reference proteome</keyword>
<proteinExistence type="predicted"/>
<dbReference type="Proteomes" id="UP001175271">
    <property type="component" value="Unassembled WGS sequence"/>
</dbReference>
<accession>A0AA39IGI1</accession>
<dbReference type="AlphaFoldDB" id="A0AA39IGI1"/>
<protein>
    <recommendedName>
        <fullName evidence="6">Syndecan/Neurexin domain-containing protein</fullName>
    </recommendedName>
</protein>
<evidence type="ECO:0000313" key="5">
    <source>
        <dbReference type="Proteomes" id="UP001175271"/>
    </source>
</evidence>
<organism evidence="4 5">
    <name type="scientific">Steinernema hermaphroditum</name>
    <dbReference type="NCBI Taxonomy" id="289476"/>
    <lineage>
        <taxon>Eukaryota</taxon>
        <taxon>Metazoa</taxon>
        <taxon>Ecdysozoa</taxon>
        <taxon>Nematoda</taxon>
        <taxon>Chromadorea</taxon>
        <taxon>Rhabditida</taxon>
        <taxon>Tylenchina</taxon>
        <taxon>Panagrolaimomorpha</taxon>
        <taxon>Strongyloidoidea</taxon>
        <taxon>Steinernematidae</taxon>
        <taxon>Steinernema</taxon>
    </lineage>
</organism>
<keyword evidence="3" id="KW-0732">Signal</keyword>
<keyword evidence="2" id="KW-0812">Transmembrane</keyword>
<comment type="caution">
    <text evidence="4">The sequence shown here is derived from an EMBL/GenBank/DDBJ whole genome shotgun (WGS) entry which is preliminary data.</text>
</comment>
<feature type="signal peptide" evidence="3">
    <location>
        <begin position="1"/>
        <end position="19"/>
    </location>
</feature>
<feature type="chain" id="PRO_5041270345" description="Syndecan/Neurexin domain-containing protein" evidence="3">
    <location>
        <begin position="20"/>
        <end position="157"/>
    </location>
</feature>
<feature type="transmembrane region" description="Helical" evidence="2">
    <location>
        <begin position="115"/>
        <end position="137"/>
    </location>
</feature>
<evidence type="ECO:0000256" key="3">
    <source>
        <dbReference type="SAM" id="SignalP"/>
    </source>
</evidence>
<keyword evidence="2" id="KW-0472">Membrane</keyword>
<sequence length="157" mass="16565">MKLLYSLFLLSLASGLVAPKPTGTDGLDAFIDILKNVAADFGAPANMDPSNNKTIDKPAPTQPPKPMKPQKPEPKTPEVTTKAPEDLHVTGLAVDPPAPIISEVDAKKGGSNAGLVLGIGFFVIAVAVVSAFGYIYYRSKQRADSYPPIDGMMDSIL</sequence>
<dbReference type="EMBL" id="JAUCMV010000001">
    <property type="protein sequence ID" value="KAK0423936.1"/>
    <property type="molecule type" value="Genomic_DNA"/>
</dbReference>
<feature type="compositionally biased region" description="Pro residues" evidence="1">
    <location>
        <begin position="60"/>
        <end position="69"/>
    </location>
</feature>
<feature type="region of interest" description="Disordered" evidence="1">
    <location>
        <begin position="44"/>
        <end position="85"/>
    </location>
</feature>
<evidence type="ECO:0000256" key="2">
    <source>
        <dbReference type="SAM" id="Phobius"/>
    </source>
</evidence>
<gene>
    <name evidence="4" type="ORF">QR680_008417</name>
</gene>